<feature type="transmembrane region" description="Helical" evidence="5">
    <location>
        <begin position="293"/>
        <end position="326"/>
    </location>
</feature>
<feature type="transmembrane region" description="Helical" evidence="5">
    <location>
        <begin position="410"/>
        <end position="429"/>
    </location>
</feature>
<protein>
    <submittedName>
        <fullName evidence="8">Unannotated protein</fullName>
    </submittedName>
</protein>
<name>A0A6J6L8W1_9ZZZZ</name>
<evidence type="ECO:0000256" key="5">
    <source>
        <dbReference type="SAM" id="Phobius"/>
    </source>
</evidence>
<gene>
    <name evidence="7" type="ORF">UFOPK1795_01036</name>
    <name evidence="8" type="ORF">UFOPK2275_00350</name>
</gene>
<feature type="transmembrane region" description="Helical" evidence="5">
    <location>
        <begin position="441"/>
        <end position="461"/>
    </location>
</feature>
<dbReference type="InterPro" id="IPR004841">
    <property type="entry name" value="AA-permease/SLC12A_dom"/>
</dbReference>
<dbReference type="PANTHER" id="PTHR42770">
    <property type="entry name" value="AMINO ACID TRANSPORTER-RELATED"/>
    <property type="match status" value="1"/>
</dbReference>
<evidence type="ECO:0000313" key="8">
    <source>
        <dbReference type="EMBL" id="CAB4658201.1"/>
    </source>
</evidence>
<accession>A0A6J6L8W1</accession>
<evidence type="ECO:0000256" key="2">
    <source>
        <dbReference type="ARBA" id="ARBA00022692"/>
    </source>
</evidence>
<feature type="transmembrane region" description="Helical" evidence="5">
    <location>
        <begin position="374"/>
        <end position="398"/>
    </location>
</feature>
<dbReference type="EMBL" id="CAEZUG010000068">
    <property type="protein sequence ID" value="CAB4598637.1"/>
    <property type="molecule type" value="Genomic_DNA"/>
</dbReference>
<comment type="subcellular location">
    <subcellularLocation>
        <location evidence="1">Membrane</location>
        <topology evidence="1">Multi-pass membrane protein</topology>
    </subcellularLocation>
</comment>
<dbReference type="PANTHER" id="PTHR42770:SF7">
    <property type="entry name" value="MEMBRANE PROTEIN"/>
    <property type="match status" value="1"/>
</dbReference>
<dbReference type="PIRSF" id="PIRSF006060">
    <property type="entry name" value="AA_transporter"/>
    <property type="match status" value="1"/>
</dbReference>
<evidence type="ECO:0000256" key="3">
    <source>
        <dbReference type="ARBA" id="ARBA00022989"/>
    </source>
</evidence>
<dbReference type="Pfam" id="PF00324">
    <property type="entry name" value="AA_permease"/>
    <property type="match status" value="1"/>
</dbReference>
<feature type="transmembrane region" description="Helical" evidence="5">
    <location>
        <begin position="133"/>
        <end position="153"/>
    </location>
</feature>
<reference evidence="8" key="1">
    <citation type="submission" date="2020-05" db="EMBL/GenBank/DDBJ databases">
        <authorList>
            <person name="Chiriac C."/>
            <person name="Salcher M."/>
            <person name="Ghai R."/>
            <person name="Kavagutti S V."/>
        </authorList>
    </citation>
    <scope>NUCLEOTIDE SEQUENCE</scope>
</reference>
<keyword evidence="2 5" id="KW-0812">Transmembrane</keyword>
<feature type="transmembrane region" description="Helical" evidence="5">
    <location>
        <begin position="46"/>
        <end position="66"/>
    </location>
</feature>
<evidence type="ECO:0000256" key="1">
    <source>
        <dbReference type="ARBA" id="ARBA00004141"/>
    </source>
</evidence>
<evidence type="ECO:0000259" key="6">
    <source>
        <dbReference type="Pfam" id="PF00324"/>
    </source>
</evidence>
<proteinExistence type="predicted"/>
<dbReference type="Gene3D" id="1.20.1740.10">
    <property type="entry name" value="Amino acid/polyamine transporter I"/>
    <property type="match status" value="1"/>
</dbReference>
<keyword evidence="4 5" id="KW-0472">Membrane</keyword>
<dbReference type="InterPro" id="IPR050367">
    <property type="entry name" value="APC_superfamily"/>
</dbReference>
<feature type="transmembrane region" description="Helical" evidence="5">
    <location>
        <begin position="204"/>
        <end position="224"/>
    </location>
</feature>
<evidence type="ECO:0000256" key="4">
    <source>
        <dbReference type="ARBA" id="ARBA00023136"/>
    </source>
</evidence>
<feature type="transmembrane region" description="Helical" evidence="5">
    <location>
        <begin position="102"/>
        <end position="121"/>
    </location>
</feature>
<dbReference type="EMBL" id="CAEZWQ010000023">
    <property type="protein sequence ID" value="CAB4658201.1"/>
    <property type="molecule type" value="Genomic_DNA"/>
</dbReference>
<keyword evidence="3 5" id="KW-1133">Transmembrane helix</keyword>
<dbReference type="AlphaFoldDB" id="A0A6J6L8W1"/>
<dbReference type="GO" id="GO:0016020">
    <property type="term" value="C:membrane"/>
    <property type="evidence" value="ECO:0007669"/>
    <property type="project" value="UniProtKB-SubCell"/>
</dbReference>
<organism evidence="8">
    <name type="scientific">freshwater metagenome</name>
    <dbReference type="NCBI Taxonomy" id="449393"/>
    <lineage>
        <taxon>unclassified sequences</taxon>
        <taxon>metagenomes</taxon>
        <taxon>ecological metagenomes</taxon>
    </lineage>
</organism>
<sequence length="483" mass="49635">MTDSGAKGLIKNLNIWEAIGISVALMAPSMAANINPQGTATTVGRAVPVAFALATIGVLLVAYGFVRLTQNFHHAGSVYGFVGATTGPRSGVVAGWGLIGTYIFYGCVTSMAAGIFGAKFLDEIGVWNNQPDTAGFLVGAIALALAYFLAIVPARNGTRLLLTVEAVTVVLILITAFIVLSKLIGGTAPGGLGVDWSVFSIPKGTGGSTVFLGVVFGFLSFAGFEAAATLGEEAKNPRKDIPRAMLGTAIFGGVYFVFVTAVEVMGFGTNDAGVKAFISSGSLMGDLGTSYVGAWIGTIITLGAAVSAFGCALACVVGASRMLFAIGRDSGSVALSSISSKNGTPTAATRVIVGAVALIVILWALIGGAKPFDIFLGSGVIGTLILVAVYVLATIGAVKFLFFSGVKRAASWEIIIPIAGLIVLIYTLYRNVIPFPASGPSRMYPIVSALWLVVGLVAVWARPAFTKKLGEKLLADENLSAAR</sequence>
<dbReference type="GO" id="GO:0055085">
    <property type="term" value="P:transmembrane transport"/>
    <property type="evidence" value="ECO:0007669"/>
    <property type="project" value="InterPro"/>
</dbReference>
<feature type="transmembrane region" description="Helical" evidence="5">
    <location>
        <begin position="160"/>
        <end position="184"/>
    </location>
</feature>
<evidence type="ECO:0000313" key="7">
    <source>
        <dbReference type="EMBL" id="CAB4598637.1"/>
    </source>
</evidence>
<feature type="transmembrane region" description="Helical" evidence="5">
    <location>
        <begin position="12"/>
        <end position="34"/>
    </location>
</feature>
<feature type="domain" description="Amino acid permease/ SLC12A" evidence="6">
    <location>
        <begin position="45"/>
        <end position="461"/>
    </location>
</feature>
<feature type="transmembrane region" description="Helical" evidence="5">
    <location>
        <begin position="347"/>
        <end position="368"/>
    </location>
</feature>
<feature type="transmembrane region" description="Helical" evidence="5">
    <location>
        <begin position="244"/>
        <end position="262"/>
    </location>
</feature>